<sequence length="49" mass="4782">MGAVPGGLGTVSQPPLTLPLRRFLAGLGLLGAALIVGVGEEGEEAVPAE</sequence>
<dbReference type="EMBL" id="BAAADQ010000002">
    <property type="protein sequence ID" value="GAA0534177.1"/>
    <property type="molecule type" value="Genomic_DNA"/>
</dbReference>
<evidence type="ECO:0000313" key="2">
    <source>
        <dbReference type="Proteomes" id="UP001501425"/>
    </source>
</evidence>
<name>A0AAV3SPF8_9EURY</name>
<gene>
    <name evidence="1" type="ORF">GCM10008994_06310</name>
</gene>
<protein>
    <submittedName>
        <fullName evidence="1">Uncharacterized protein</fullName>
    </submittedName>
</protein>
<accession>A0AAV3SPF8</accession>
<dbReference type="Proteomes" id="UP001501425">
    <property type="component" value="Unassembled WGS sequence"/>
</dbReference>
<comment type="caution">
    <text evidence="1">The sequence shown here is derived from an EMBL/GenBank/DDBJ whole genome shotgun (WGS) entry which is preliminary data.</text>
</comment>
<evidence type="ECO:0000313" key="1">
    <source>
        <dbReference type="EMBL" id="GAA0534177.1"/>
    </source>
</evidence>
<reference evidence="1" key="2">
    <citation type="submission" date="2023-12" db="EMBL/GenBank/DDBJ databases">
        <authorList>
            <person name="Sun Q."/>
            <person name="Inoue M."/>
        </authorList>
    </citation>
    <scope>NUCLEOTIDE SEQUENCE</scope>
    <source>
        <strain evidence="1">JCM 14265</strain>
    </source>
</reference>
<reference evidence="1" key="1">
    <citation type="journal article" date="2014" name="Int. J. Syst. Evol. Microbiol.">
        <title>Complete genome sequence of Corynebacterium casei LMG S-19264T (=DSM 44701T), isolated from a smear-ripened cheese.</title>
        <authorList>
            <consortium name="US DOE Joint Genome Institute (JGI-PGF)"/>
            <person name="Walter F."/>
            <person name="Albersmeier A."/>
            <person name="Kalinowski J."/>
            <person name="Ruckert C."/>
        </authorList>
    </citation>
    <scope>NUCLEOTIDE SEQUENCE</scope>
    <source>
        <strain evidence="1">JCM 14265</strain>
    </source>
</reference>
<proteinExistence type="predicted"/>
<dbReference type="AlphaFoldDB" id="A0AAV3SPF8"/>
<organism evidence="1 2">
    <name type="scientific">Halorubrum ejinorense</name>
    <dbReference type="NCBI Taxonomy" id="425309"/>
    <lineage>
        <taxon>Archaea</taxon>
        <taxon>Methanobacteriati</taxon>
        <taxon>Methanobacteriota</taxon>
        <taxon>Stenosarchaea group</taxon>
        <taxon>Halobacteria</taxon>
        <taxon>Halobacteriales</taxon>
        <taxon>Haloferacaceae</taxon>
        <taxon>Halorubrum</taxon>
    </lineage>
</organism>